<dbReference type="GO" id="GO:0070004">
    <property type="term" value="F:cysteine-type exopeptidase activity"/>
    <property type="evidence" value="ECO:0007669"/>
    <property type="project" value="InterPro"/>
</dbReference>
<evidence type="ECO:0000313" key="1">
    <source>
        <dbReference type="EMBL" id="NYG55373.1"/>
    </source>
</evidence>
<dbReference type="RefSeq" id="WP_179517829.1">
    <property type="nucleotide sequence ID" value="NZ_JACCAC010000001.1"/>
</dbReference>
<gene>
    <name evidence="1" type="ORF">BJ989_001677</name>
</gene>
<protein>
    <submittedName>
        <fullName evidence="1">Uncharacterized protein</fullName>
    </submittedName>
</protein>
<evidence type="ECO:0000313" key="2">
    <source>
        <dbReference type="Proteomes" id="UP000544110"/>
    </source>
</evidence>
<name>A0A7Y9RVJ2_9ACTN</name>
<reference evidence="1 2" key="1">
    <citation type="submission" date="2020-07" db="EMBL/GenBank/DDBJ databases">
        <title>Sequencing the genomes of 1000 actinobacteria strains.</title>
        <authorList>
            <person name="Klenk H.-P."/>
        </authorList>
    </citation>
    <scope>NUCLEOTIDE SEQUENCE [LARGE SCALE GENOMIC DNA]</scope>
    <source>
        <strain evidence="1 2">DSM 24552</strain>
    </source>
</reference>
<keyword evidence="2" id="KW-1185">Reference proteome</keyword>
<accession>A0A7Y9RVJ2</accession>
<dbReference type="InterPro" id="IPR005322">
    <property type="entry name" value="Peptidase_C69"/>
</dbReference>
<dbReference type="Gene3D" id="3.60.60.10">
    <property type="entry name" value="Penicillin V Acylase, Chain A"/>
    <property type="match status" value="1"/>
</dbReference>
<dbReference type="Proteomes" id="UP000544110">
    <property type="component" value="Unassembled WGS sequence"/>
</dbReference>
<dbReference type="GO" id="GO:0016805">
    <property type="term" value="F:dipeptidase activity"/>
    <property type="evidence" value="ECO:0007669"/>
    <property type="project" value="InterPro"/>
</dbReference>
<organism evidence="1 2">
    <name type="scientific">Nocardioides perillae</name>
    <dbReference type="NCBI Taxonomy" id="1119534"/>
    <lineage>
        <taxon>Bacteria</taxon>
        <taxon>Bacillati</taxon>
        <taxon>Actinomycetota</taxon>
        <taxon>Actinomycetes</taxon>
        <taxon>Propionibacteriales</taxon>
        <taxon>Nocardioidaceae</taxon>
        <taxon>Nocardioides</taxon>
    </lineage>
</organism>
<dbReference type="GO" id="GO:0006508">
    <property type="term" value="P:proteolysis"/>
    <property type="evidence" value="ECO:0007669"/>
    <property type="project" value="InterPro"/>
</dbReference>
<comment type="caution">
    <text evidence="1">The sequence shown here is derived from an EMBL/GenBank/DDBJ whole genome shotgun (WGS) entry which is preliminary data.</text>
</comment>
<sequence length="413" mass="44116">MSDSLVSVGDDGVLVAAGVAGTPDDAQVLRWYPALDHDLADPADRAVTPGDGRVAQVARTHALLLSQPWWSWGAETGANEHGVVVVRTPAAVKARVRGGDALGSRDLVRLALERGADRREAAEHLVTLLEEHGQGGDGRGEAGTAYVVADREGATVVETAGRAHATAEVDGTRALSGGLTIPDFAAAHADRRAERRLLVTQRRTRGEAYLATLGEGADGAGADPVGRLTTALRDHGPKSRGLGPHYRRRAGAVGGACMHAGGLLSSTQTVSAWVSDLRGPAGLHWATGTSTPCTSVFVPLRVDDPAPLDPVDPPLGQEYDGRYLWWRHERLHRLALRDPERALPVVTQVRDRLEADWRAAPPTTDEALALGDAWRDDLVDHLTVMTEMQLGDTRPVRVAAQWRRWNRDAGLGA</sequence>
<dbReference type="PANTHER" id="PTHR12994:SF17">
    <property type="entry name" value="LD30995P"/>
    <property type="match status" value="1"/>
</dbReference>
<dbReference type="PANTHER" id="PTHR12994">
    <property type="entry name" value="SECERNIN"/>
    <property type="match status" value="1"/>
</dbReference>
<proteinExistence type="predicted"/>
<dbReference type="EMBL" id="JACCAC010000001">
    <property type="protein sequence ID" value="NYG55373.1"/>
    <property type="molecule type" value="Genomic_DNA"/>
</dbReference>
<dbReference type="AlphaFoldDB" id="A0A7Y9RVJ2"/>